<feature type="region of interest" description="Disordered" evidence="1">
    <location>
        <begin position="90"/>
        <end position="113"/>
    </location>
</feature>
<sequence length="778" mass="89261">MRLCNFCVLRVLESKQSWDGHHSSFSELKKSKEDRCLFCSTLCQDIESFAESLKGEGRKEEWPVYRWSIRTLARFRESLETVVVTFRPMPRTNVQGKDQRDGRNSVRGENEKPLPTRTFYLFPDDDLGPLPTVETLGKSTNPAISGGMQIKQWIQTCDATHEGCSKRRKAAAGAQTFIPTRLLDIGGPPHRPIKVIETRTSGIKGPYASLSHCWGLKAFIRLTTDNRRLYIEEGIPWELLTKNFQEAIEVARFIGVDYIWIDSLCIVQAGEDGDFLSEANLMHQVYRNSYCNIAIVDSQDSTGGLFRSRDPKDVVPMAYKAYGASSTFGQKTWRMVPGDLWEGELLQTFLYRRGWVFQERMLAPRILHFAKRQIFWDCPSMSACETLPAGLPQPMDGAAGPDRHWRGRLQEPEDSGHMPLAGANDDSLEYFWKIAVRKYTVCALTMGKDKLLAMWGIAKLVRDARRIEYGAGLWEENLEEQLAWRVADCVLEERPSESKDKYLARDIPSWSWASMDGAIEVQDRLTDEPHYTVQDHFHRPLAFDLVGVKHYAPSTEAQDRWPNQHRGMSDSVVELQKRYKEMEKQERKGRKDGHATGTSQRSTKSPERMSRDNQPTFHSTAIPIQGHVGRGHLRRNDEKKKWLLEIAGLGDVEIEAFPDLKPKPGNDVDERPYFVVLSAKKIILEGKRPWKVEGDQFVENDESDQDDDVDQKANLVYSGVGILLKAVKNRRRHYRRTGALNFRNINEDGWRMLQKTYNGEQLSSDMYDSVKGLRFWLE</sequence>
<dbReference type="Proteomes" id="UP000800200">
    <property type="component" value="Unassembled WGS sequence"/>
</dbReference>
<feature type="domain" description="Heterokaryon incompatibility" evidence="2">
    <location>
        <begin position="207"/>
        <end position="359"/>
    </location>
</feature>
<dbReference type="PANTHER" id="PTHR33112">
    <property type="entry name" value="DOMAIN PROTEIN, PUTATIVE-RELATED"/>
    <property type="match status" value="1"/>
</dbReference>
<accession>A0A6A6E4M5</accession>
<evidence type="ECO:0000256" key="1">
    <source>
        <dbReference type="SAM" id="MobiDB-lite"/>
    </source>
</evidence>
<keyword evidence="4" id="KW-1185">Reference proteome</keyword>
<feature type="region of interest" description="Disordered" evidence="1">
    <location>
        <begin position="581"/>
        <end position="619"/>
    </location>
</feature>
<evidence type="ECO:0000259" key="2">
    <source>
        <dbReference type="Pfam" id="PF06985"/>
    </source>
</evidence>
<dbReference type="Pfam" id="PF06985">
    <property type="entry name" value="HET"/>
    <property type="match status" value="1"/>
</dbReference>
<dbReference type="AlphaFoldDB" id="A0A6A6E4M5"/>
<reference evidence="3" key="1">
    <citation type="journal article" date="2020" name="Stud. Mycol.">
        <title>101 Dothideomycetes genomes: a test case for predicting lifestyles and emergence of pathogens.</title>
        <authorList>
            <person name="Haridas S."/>
            <person name="Albert R."/>
            <person name="Binder M."/>
            <person name="Bloem J."/>
            <person name="Labutti K."/>
            <person name="Salamov A."/>
            <person name="Andreopoulos B."/>
            <person name="Baker S."/>
            <person name="Barry K."/>
            <person name="Bills G."/>
            <person name="Bluhm B."/>
            <person name="Cannon C."/>
            <person name="Castanera R."/>
            <person name="Culley D."/>
            <person name="Daum C."/>
            <person name="Ezra D."/>
            <person name="Gonzalez J."/>
            <person name="Henrissat B."/>
            <person name="Kuo A."/>
            <person name="Liang C."/>
            <person name="Lipzen A."/>
            <person name="Lutzoni F."/>
            <person name="Magnuson J."/>
            <person name="Mondo S."/>
            <person name="Nolan M."/>
            <person name="Ohm R."/>
            <person name="Pangilinan J."/>
            <person name="Park H.-J."/>
            <person name="Ramirez L."/>
            <person name="Alfaro M."/>
            <person name="Sun H."/>
            <person name="Tritt A."/>
            <person name="Yoshinaga Y."/>
            <person name="Zwiers L.-H."/>
            <person name="Turgeon B."/>
            <person name="Goodwin S."/>
            <person name="Spatafora J."/>
            <person name="Crous P."/>
            <person name="Grigoriev I."/>
        </authorList>
    </citation>
    <scope>NUCLEOTIDE SEQUENCE</scope>
    <source>
        <strain evidence="3">CBS 207.26</strain>
    </source>
</reference>
<gene>
    <name evidence="3" type="ORF">K469DRAFT_662730</name>
</gene>
<dbReference type="InterPro" id="IPR010730">
    <property type="entry name" value="HET"/>
</dbReference>
<dbReference type="EMBL" id="ML994628">
    <property type="protein sequence ID" value="KAF2186877.1"/>
    <property type="molecule type" value="Genomic_DNA"/>
</dbReference>
<name>A0A6A6E4M5_9PEZI</name>
<feature type="compositionally biased region" description="Basic and acidic residues" evidence="1">
    <location>
        <begin position="97"/>
        <end position="113"/>
    </location>
</feature>
<dbReference type="PANTHER" id="PTHR33112:SF10">
    <property type="entry name" value="TOL"/>
    <property type="match status" value="1"/>
</dbReference>
<evidence type="ECO:0000313" key="3">
    <source>
        <dbReference type="EMBL" id="KAF2186877.1"/>
    </source>
</evidence>
<proteinExistence type="predicted"/>
<protein>
    <submittedName>
        <fullName evidence="3">HET-domain-containing protein</fullName>
    </submittedName>
</protein>
<dbReference type="OrthoDB" id="5362512at2759"/>
<organism evidence="3 4">
    <name type="scientific">Zopfia rhizophila CBS 207.26</name>
    <dbReference type="NCBI Taxonomy" id="1314779"/>
    <lineage>
        <taxon>Eukaryota</taxon>
        <taxon>Fungi</taxon>
        <taxon>Dikarya</taxon>
        <taxon>Ascomycota</taxon>
        <taxon>Pezizomycotina</taxon>
        <taxon>Dothideomycetes</taxon>
        <taxon>Dothideomycetes incertae sedis</taxon>
        <taxon>Zopfiaceae</taxon>
        <taxon>Zopfia</taxon>
    </lineage>
</organism>
<evidence type="ECO:0000313" key="4">
    <source>
        <dbReference type="Proteomes" id="UP000800200"/>
    </source>
</evidence>